<evidence type="ECO:0008006" key="8">
    <source>
        <dbReference type="Google" id="ProtNLM"/>
    </source>
</evidence>
<keyword evidence="4 5" id="KW-0472">Membrane</keyword>
<feature type="transmembrane region" description="Helical" evidence="5">
    <location>
        <begin position="291"/>
        <end position="314"/>
    </location>
</feature>
<feature type="transmembrane region" description="Helical" evidence="5">
    <location>
        <begin position="357"/>
        <end position="375"/>
    </location>
</feature>
<proteinExistence type="predicted"/>
<feature type="transmembrane region" description="Helical" evidence="5">
    <location>
        <begin position="221"/>
        <end position="243"/>
    </location>
</feature>
<feature type="transmembrane region" description="Helical" evidence="5">
    <location>
        <begin position="27"/>
        <end position="47"/>
    </location>
</feature>
<dbReference type="AlphaFoldDB" id="A0AAN9A2W0"/>
<dbReference type="SUPFAM" id="SSF103473">
    <property type="entry name" value="MFS general substrate transporter"/>
    <property type="match status" value="1"/>
</dbReference>
<evidence type="ECO:0000256" key="2">
    <source>
        <dbReference type="ARBA" id="ARBA00022692"/>
    </source>
</evidence>
<dbReference type="Pfam" id="PF07690">
    <property type="entry name" value="MFS_1"/>
    <property type="match status" value="1"/>
</dbReference>
<evidence type="ECO:0000256" key="3">
    <source>
        <dbReference type="ARBA" id="ARBA00022989"/>
    </source>
</evidence>
<dbReference type="PANTHER" id="PTHR23507:SF37">
    <property type="entry name" value="GH08173P"/>
    <property type="match status" value="1"/>
</dbReference>
<feature type="transmembrane region" description="Helical" evidence="5">
    <location>
        <begin position="196"/>
        <end position="215"/>
    </location>
</feature>
<reference evidence="6 7" key="1">
    <citation type="submission" date="2023-11" db="EMBL/GenBank/DDBJ databases">
        <title>Halocaridina rubra genome assembly.</title>
        <authorList>
            <person name="Smith C."/>
        </authorList>
    </citation>
    <scope>NUCLEOTIDE SEQUENCE [LARGE SCALE GENOMIC DNA]</scope>
    <source>
        <strain evidence="6">EP-1</strain>
        <tissue evidence="6">Whole</tissue>
    </source>
</reference>
<feature type="transmembrane region" description="Helical" evidence="5">
    <location>
        <begin position="381"/>
        <end position="404"/>
    </location>
</feature>
<evidence type="ECO:0000256" key="4">
    <source>
        <dbReference type="ARBA" id="ARBA00023136"/>
    </source>
</evidence>
<dbReference type="InterPro" id="IPR036259">
    <property type="entry name" value="MFS_trans_sf"/>
</dbReference>
<evidence type="ECO:0000256" key="5">
    <source>
        <dbReference type="SAM" id="Phobius"/>
    </source>
</evidence>
<feature type="transmembrane region" description="Helical" evidence="5">
    <location>
        <begin position="416"/>
        <end position="439"/>
    </location>
</feature>
<feature type="transmembrane region" description="Helical" evidence="5">
    <location>
        <begin position="326"/>
        <end position="345"/>
    </location>
</feature>
<keyword evidence="3 5" id="KW-1133">Transmembrane helix</keyword>
<dbReference type="GO" id="GO:0016020">
    <property type="term" value="C:membrane"/>
    <property type="evidence" value="ECO:0007669"/>
    <property type="project" value="UniProtKB-SubCell"/>
</dbReference>
<feature type="transmembrane region" description="Helical" evidence="5">
    <location>
        <begin position="133"/>
        <end position="153"/>
    </location>
</feature>
<dbReference type="Proteomes" id="UP001381693">
    <property type="component" value="Unassembled WGS sequence"/>
</dbReference>
<dbReference type="InterPro" id="IPR011701">
    <property type="entry name" value="MFS"/>
</dbReference>
<evidence type="ECO:0000256" key="1">
    <source>
        <dbReference type="ARBA" id="ARBA00004141"/>
    </source>
</evidence>
<name>A0AAN9A2W0_HALRR</name>
<feature type="transmembrane region" description="Helical" evidence="5">
    <location>
        <begin position="102"/>
        <end position="121"/>
    </location>
</feature>
<comment type="caution">
    <text evidence="6">The sequence shown here is derived from an EMBL/GenBank/DDBJ whole genome shotgun (WGS) entry which is preliminary data.</text>
</comment>
<dbReference type="GO" id="GO:0022857">
    <property type="term" value="F:transmembrane transporter activity"/>
    <property type="evidence" value="ECO:0007669"/>
    <property type="project" value="InterPro"/>
</dbReference>
<comment type="subcellular location">
    <subcellularLocation>
        <location evidence="1">Membrane</location>
        <topology evidence="1">Multi-pass membrane protein</topology>
    </subcellularLocation>
</comment>
<accession>A0AAN9A2W0</accession>
<evidence type="ECO:0000313" key="6">
    <source>
        <dbReference type="EMBL" id="KAK7072264.1"/>
    </source>
</evidence>
<gene>
    <name evidence="6" type="ORF">SK128_020747</name>
</gene>
<feature type="transmembrane region" description="Helical" evidence="5">
    <location>
        <begin position="159"/>
        <end position="184"/>
    </location>
</feature>
<dbReference type="Gene3D" id="1.20.1250.20">
    <property type="entry name" value="MFS general substrate transporter like domains"/>
    <property type="match status" value="1"/>
</dbReference>
<dbReference type="EMBL" id="JAXCGZ010013576">
    <property type="protein sequence ID" value="KAK7072264.1"/>
    <property type="molecule type" value="Genomic_DNA"/>
</dbReference>
<evidence type="ECO:0000313" key="7">
    <source>
        <dbReference type="Proteomes" id="UP001381693"/>
    </source>
</evidence>
<organism evidence="6 7">
    <name type="scientific">Halocaridina rubra</name>
    <name type="common">Hawaiian red shrimp</name>
    <dbReference type="NCBI Taxonomy" id="373956"/>
    <lineage>
        <taxon>Eukaryota</taxon>
        <taxon>Metazoa</taxon>
        <taxon>Ecdysozoa</taxon>
        <taxon>Arthropoda</taxon>
        <taxon>Crustacea</taxon>
        <taxon>Multicrustacea</taxon>
        <taxon>Malacostraca</taxon>
        <taxon>Eumalacostraca</taxon>
        <taxon>Eucarida</taxon>
        <taxon>Decapoda</taxon>
        <taxon>Pleocyemata</taxon>
        <taxon>Caridea</taxon>
        <taxon>Atyoidea</taxon>
        <taxon>Atyidae</taxon>
        <taxon>Halocaridina</taxon>
    </lineage>
</organism>
<feature type="transmembrane region" description="Helical" evidence="5">
    <location>
        <begin position="445"/>
        <end position="468"/>
    </location>
</feature>
<keyword evidence="2 5" id="KW-0812">Transmembrane</keyword>
<dbReference type="PANTHER" id="PTHR23507">
    <property type="entry name" value="ZGC:174356"/>
    <property type="match status" value="1"/>
</dbReference>
<protein>
    <recommendedName>
        <fullName evidence="8">Proton-coupled folate transporter</fullName>
    </recommendedName>
</protein>
<keyword evidence="7" id="KW-1185">Reference proteome</keyword>
<sequence length="471" mass="52283">MAVADNEKSPLIPKHLPKGNVRSSRPLCQKITSLFSLITVEAAYFLYSTCYGLESVTLVNLWVDKECQHMYSMNICKVLDSGQYPKEQDTVQDKVSTYKSMYAQWIEYLPAVFVVLILGAWSDSRDRRLPVVLPFVGFLLKSLGILANCYWWSLPPKYLLFASVPVGLGGGIMALLLGSSAYVSAISRVETRTIRLAIIQLLYLAAVPFGKMIAAPVFTRYGYIGVFSLQALIIACTLLYALIRLEKHPGVETDSSPERKVSLCHILSPHRLLESVSVAWKKREGGARMHIIGHIIIIACLLFDVGTANFVFLYTRKKFAWDYYTFTTWSVLSTPVSGIGNAFVLPLLSYRYKVEDSIFGFMGSSSYMFTNIIQSTAPVGWVMYIAIGTSVFSGMTFAASRGALSKLVPKEELGAIFSVVALGETIMPLISGPVFTAVYNMTLEIYPGTVFAFAAVIFAFTSWLYAYVYPL</sequence>